<dbReference type="InterPro" id="IPR020946">
    <property type="entry name" value="Flavin_mOase-like"/>
</dbReference>
<dbReference type="InterPro" id="IPR036188">
    <property type="entry name" value="FAD/NAD-bd_sf"/>
</dbReference>
<dbReference type="Proteomes" id="UP001610444">
    <property type="component" value="Unassembled WGS sequence"/>
</dbReference>
<dbReference type="Pfam" id="PF00743">
    <property type="entry name" value="FMO-like"/>
    <property type="match status" value="1"/>
</dbReference>
<gene>
    <name evidence="6" type="ORF">BJX68DRAFT_273002</name>
</gene>
<evidence type="ECO:0000256" key="2">
    <source>
        <dbReference type="ARBA" id="ARBA00022630"/>
    </source>
</evidence>
<protein>
    <recommendedName>
        <fullName evidence="8">L-ornithine N(5)-monooxygenase</fullName>
    </recommendedName>
</protein>
<comment type="similarity">
    <text evidence="1">Belongs to the FMO family.</text>
</comment>
<dbReference type="InterPro" id="IPR050346">
    <property type="entry name" value="FMO-like"/>
</dbReference>
<dbReference type="RefSeq" id="XP_070892623.1">
    <property type="nucleotide sequence ID" value="XM_071047335.1"/>
</dbReference>
<keyword evidence="7" id="KW-1185">Reference proteome</keyword>
<keyword evidence="3" id="KW-0274">FAD</keyword>
<evidence type="ECO:0008006" key="8">
    <source>
        <dbReference type="Google" id="ProtNLM"/>
    </source>
</evidence>
<dbReference type="Gene3D" id="3.50.50.60">
    <property type="entry name" value="FAD/NAD(P)-binding domain"/>
    <property type="match status" value="2"/>
</dbReference>
<dbReference type="GeneID" id="98162499"/>
<keyword evidence="4" id="KW-0521">NADP</keyword>
<proteinExistence type="inferred from homology"/>
<name>A0ABR4JC41_9EURO</name>
<dbReference type="InterPro" id="IPR000960">
    <property type="entry name" value="Flavin_mOase"/>
</dbReference>
<accession>A0ABR4JC41</accession>
<organism evidence="6 7">
    <name type="scientific">Aspergillus pseudodeflectus</name>
    <dbReference type="NCBI Taxonomy" id="176178"/>
    <lineage>
        <taxon>Eukaryota</taxon>
        <taxon>Fungi</taxon>
        <taxon>Dikarya</taxon>
        <taxon>Ascomycota</taxon>
        <taxon>Pezizomycotina</taxon>
        <taxon>Eurotiomycetes</taxon>
        <taxon>Eurotiomycetidae</taxon>
        <taxon>Eurotiales</taxon>
        <taxon>Aspergillaceae</taxon>
        <taxon>Aspergillus</taxon>
        <taxon>Aspergillus subgen. Nidulantes</taxon>
    </lineage>
</organism>
<evidence type="ECO:0000313" key="6">
    <source>
        <dbReference type="EMBL" id="KAL2837610.1"/>
    </source>
</evidence>
<comment type="caution">
    <text evidence="6">The sequence shown here is derived from an EMBL/GenBank/DDBJ whole genome shotgun (WGS) entry which is preliminary data.</text>
</comment>
<reference evidence="6 7" key="1">
    <citation type="submission" date="2024-07" db="EMBL/GenBank/DDBJ databases">
        <title>Section-level genome sequencing and comparative genomics of Aspergillus sections Usti and Cavernicolus.</title>
        <authorList>
            <consortium name="Lawrence Berkeley National Laboratory"/>
            <person name="Nybo J.L."/>
            <person name="Vesth T.C."/>
            <person name="Theobald S."/>
            <person name="Frisvad J.C."/>
            <person name="Larsen T.O."/>
            <person name="Kjaerboelling I."/>
            <person name="Rothschild-Mancinelli K."/>
            <person name="Lyhne E.K."/>
            <person name="Kogle M.E."/>
            <person name="Barry K."/>
            <person name="Clum A."/>
            <person name="Na H."/>
            <person name="Ledsgaard L."/>
            <person name="Lin J."/>
            <person name="Lipzen A."/>
            <person name="Kuo A."/>
            <person name="Riley R."/>
            <person name="Mondo S."/>
            <person name="LaButti K."/>
            <person name="Haridas S."/>
            <person name="Pangalinan J."/>
            <person name="Salamov A.A."/>
            <person name="Simmons B.A."/>
            <person name="Magnuson J.K."/>
            <person name="Chen J."/>
            <person name="Drula E."/>
            <person name="Henrissat B."/>
            <person name="Wiebenga A."/>
            <person name="Lubbers R.J."/>
            <person name="Gomes A.C."/>
            <person name="Macurrencykelacurrency M.R."/>
            <person name="Stajich J."/>
            <person name="Grigoriev I.V."/>
            <person name="Mortensen U.H."/>
            <person name="De vries R.P."/>
            <person name="Baker S.E."/>
            <person name="Andersen M.R."/>
        </authorList>
    </citation>
    <scope>NUCLEOTIDE SEQUENCE [LARGE SCALE GENOMIC DNA]</scope>
    <source>
        <strain evidence="6 7">CBS 756.74</strain>
    </source>
</reference>
<dbReference type="EMBL" id="JBFXLR010000095">
    <property type="protein sequence ID" value="KAL2837610.1"/>
    <property type="molecule type" value="Genomic_DNA"/>
</dbReference>
<keyword evidence="2" id="KW-0285">Flavoprotein</keyword>
<evidence type="ECO:0000256" key="4">
    <source>
        <dbReference type="ARBA" id="ARBA00022857"/>
    </source>
</evidence>
<dbReference type="PANTHER" id="PTHR23023">
    <property type="entry name" value="DIMETHYLANILINE MONOOXYGENASE"/>
    <property type="match status" value="1"/>
</dbReference>
<dbReference type="SUPFAM" id="SSF51905">
    <property type="entry name" value="FAD/NAD(P)-binding domain"/>
    <property type="match status" value="2"/>
</dbReference>
<evidence type="ECO:0000313" key="7">
    <source>
        <dbReference type="Proteomes" id="UP001610444"/>
    </source>
</evidence>
<evidence type="ECO:0000256" key="1">
    <source>
        <dbReference type="ARBA" id="ARBA00009183"/>
    </source>
</evidence>
<dbReference type="PRINTS" id="PR00370">
    <property type="entry name" value="FMOXYGENASE"/>
</dbReference>
<evidence type="ECO:0000256" key="5">
    <source>
        <dbReference type="ARBA" id="ARBA00023002"/>
    </source>
</evidence>
<sequence>MAITPGGTPRVIIIGAGWTGLAAAKTYLQIQPNADLTILDEESDIGGVWSRTRVYPGFIADSPVGLFDYSDLPMGPEIGLDDWADLPASRVNAYMEGYVDRFKLRERCRFNTRVIRVQRGDVGEGGERGWRLEVEDHSNGSSGRNTTSEVLYCDKLIVATGTTSTPWLPDDIDWTRFSGTVLHSKEVGRKHGYLTSPSVSSITVVGGNKSAVDVVNLCALAGKQVNWVIREEGWGPGFLLKARSKNGDHLGTIKSKRVSGLASPSILSTKGFGYWFLHSGRNSIGPRLLNWVFEHMAKTTIKEVYGQSENTMKIVPDLKHLFWNQSGVSVVHDDKFMEMVAEGNLIHVHRTSVSSLQDRSVQLADGQVLPCDAIVFATGWQRNQLSLFDQTTLTDLGLPQRISDQLPDVASHWKKLDTSARSQISKTFPALASPPPDVVAYLEQKKDRTEARTTPFRLFRYIVPPKLAAEGDRSLIVLGLVQNTTGPLYAEISSLWGIAYLEDLPFSRETQALLSNQTAMEENISLVNTWGEMMTLNMAEGYPDRSGEIQDFTDLLMKDLGLRPDRKRFAAEKDGNTGIFGLRGWYKEWFGVYKAQDYQGVVEEYLRKVSSEAHGLKP</sequence>
<evidence type="ECO:0000256" key="3">
    <source>
        <dbReference type="ARBA" id="ARBA00022827"/>
    </source>
</evidence>
<keyword evidence="5" id="KW-0560">Oxidoreductase</keyword>